<dbReference type="Gene3D" id="1.10.3720.10">
    <property type="entry name" value="MetI-like"/>
    <property type="match status" value="1"/>
</dbReference>
<evidence type="ECO:0000256" key="6">
    <source>
        <dbReference type="ARBA" id="ARBA00023136"/>
    </source>
</evidence>
<feature type="transmembrane region" description="Helical" evidence="7">
    <location>
        <begin position="123"/>
        <end position="143"/>
    </location>
</feature>
<feature type="transmembrane region" description="Helical" evidence="7">
    <location>
        <begin position="248"/>
        <end position="268"/>
    </location>
</feature>
<feature type="transmembrane region" description="Helical" evidence="7">
    <location>
        <begin position="212"/>
        <end position="236"/>
    </location>
</feature>
<feature type="transmembrane region" description="Helical" evidence="7">
    <location>
        <begin position="93"/>
        <end position="111"/>
    </location>
</feature>
<keyword evidence="10" id="KW-1185">Reference proteome</keyword>
<gene>
    <name evidence="9" type="ORF">ACFO8L_39255</name>
</gene>
<evidence type="ECO:0000256" key="2">
    <source>
        <dbReference type="ARBA" id="ARBA00022448"/>
    </source>
</evidence>
<protein>
    <submittedName>
        <fullName evidence="9">ABC transporter permease</fullName>
    </submittedName>
</protein>
<dbReference type="PANTHER" id="PTHR30151:SF0">
    <property type="entry name" value="ABC TRANSPORTER PERMEASE PROTEIN MJ0413-RELATED"/>
    <property type="match status" value="1"/>
</dbReference>
<evidence type="ECO:0000256" key="4">
    <source>
        <dbReference type="ARBA" id="ARBA00022692"/>
    </source>
</evidence>
<evidence type="ECO:0000313" key="10">
    <source>
        <dbReference type="Proteomes" id="UP001595891"/>
    </source>
</evidence>
<dbReference type="InterPro" id="IPR035906">
    <property type="entry name" value="MetI-like_sf"/>
</dbReference>
<dbReference type="Proteomes" id="UP001595891">
    <property type="component" value="Unassembled WGS sequence"/>
</dbReference>
<dbReference type="InterPro" id="IPR000515">
    <property type="entry name" value="MetI-like"/>
</dbReference>
<name>A0ABV9ERV8_9ACTN</name>
<comment type="caution">
    <text evidence="9">The sequence shown here is derived from an EMBL/GenBank/DDBJ whole genome shotgun (WGS) entry which is preliminary data.</text>
</comment>
<dbReference type="PROSITE" id="PS50928">
    <property type="entry name" value="ABC_TM1"/>
    <property type="match status" value="1"/>
</dbReference>
<keyword evidence="3" id="KW-1003">Cell membrane</keyword>
<dbReference type="RefSeq" id="WP_262848397.1">
    <property type="nucleotide sequence ID" value="NZ_JANZYP010000073.1"/>
</dbReference>
<comment type="subcellular location">
    <subcellularLocation>
        <location evidence="1 7">Cell membrane</location>
        <topology evidence="1 7">Multi-pass membrane protein</topology>
    </subcellularLocation>
</comment>
<evidence type="ECO:0000256" key="1">
    <source>
        <dbReference type="ARBA" id="ARBA00004651"/>
    </source>
</evidence>
<organism evidence="9 10">
    <name type="scientific">Sphaerisporangium corydalis</name>
    <dbReference type="NCBI Taxonomy" id="1441875"/>
    <lineage>
        <taxon>Bacteria</taxon>
        <taxon>Bacillati</taxon>
        <taxon>Actinomycetota</taxon>
        <taxon>Actinomycetes</taxon>
        <taxon>Streptosporangiales</taxon>
        <taxon>Streptosporangiaceae</taxon>
        <taxon>Sphaerisporangium</taxon>
    </lineage>
</organism>
<dbReference type="SUPFAM" id="SSF161098">
    <property type="entry name" value="MetI-like"/>
    <property type="match status" value="1"/>
</dbReference>
<accession>A0ABV9ERV8</accession>
<evidence type="ECO:0000259" key="8">
    <source>
        <dbReference type="PROSITE" id="PS50928"/>
    </source>
</evidence>
<dbReference type="Pfam" id="PF00528">
    <property type="entry name" value="BPD_transp_1"/>
    <property type="match status" value="1"/>
</dbReference>
<keyword evidence="5 7" id="KW-1133">Transmembrane helix</keyword>
<keyword evidence="6 7" id="KW-0472">Membrane</keyword>
<keyword evidence="2 7" id="KW-0813">Transport</keyword>
<evidence type="ECO:0000256" key="5">
    <source>
        <dbReference type="ARBA" id="ARBA00022989"/>
    </source>
</evidence>
<keyword evidence="4 7" id="KW-0812">Transmembrane</keyword>
<comment type="similarity">
    <text evidence="7">Belongs to the binding-protein-dependent transport system permease family.</text>
</comment>
<sequence length="283" mass="30746">MTTTTSRAGRHAAESGTEGGRRGLLGVLEQMWLIPLVLVAWELGARQGDSIYFPPPTTIVTHMYELWFSGPASHLFLTEEAVDNLPPSVGRLLAGWAIAGVIGVGLGIALGRSKALSGYIDPILEFARAIPPPALIPLFIVLFKLGTQMQLATIVYGVIWPILVNTVDGARHVDRVHADTAQVFGLGRRQRLFRIILPAAAPKIFAGLRLSLSLAVILMVVSELVGATDGLGYLILFKQQSFDLAGMWGAMVLLSILGFVLNASFLFVERRVLSWHRRAQQTT</sequence>
<reference evidence="10" key="1">
    <citation type="journal article" date="2019" name="Int. J. Syst. Evol. Microbiol.">
        <title>The Global Catalogue of Microorganisms (GCM) 10K type strain sequencing project: providing services to taxonomists for standard genome sequencing and annotation.</title>
        <authorList>
            <consortium name="The Broad Institute Genomics Platform"/>
            <consortium name="The Broad Institute Genome Sequencing Center for Infectious Disease"/>
            <person name="Wu L."/>
            <person name="Ma J."/>
        </authorList>
    </citation>
    <scope>NUCLEOTIDE SEQUENCE [LARGE SCALE GENOMIC DNA]</scope>
    <source>
        <strain evidence="10">CCUG 49560</strain>
    </source>
</reference>
<dbReference type="EMBL" id="JBHSFN010000043">
    <property type="protein sequence ID" value="MFC4592182.1"/>
    <property type="molecule type" value="Genomic_DNA"/>
</dbReference>
<evidence type="ECO:0000313" key="9">
    <source>
        <dbReference type="EMBL" id="MFC4592182.1"/>
    </source>
</evidence>
<feature type="domain" description="ABC transmembrane type-1" evidence="8">
    <location>
        <begin position="85"/>
        <end position="269"/>
    </location>
</feature>
<dbReference type="CDD" id="cd06261">
    <property type="entry name" value="TM_PBP2"/>
    <property type="match status" value="1"/>
</dbReference>
<evidence type="ECO:0000256" key="3">
    <source>
        <dbReference type="ARBA" id="ARBA00022475"/>
    </source>
</evidence>
<proteinExistence type="inferred from homology"/>
<dbReference type="PANTHER" id="PTHR30151">
    <property type="entry name" value="ALKANE SULFONATE ABC TRANSPORTER-RELATED, MEMBRANE SUBUNIT"/>
    <property type="match status" value="1"/>
</dbReference>
<evidence type="ECO:0000256" key="7">
    <source>
        <dbReference type="RuleBase" id="RU363032"/>
    </source>
</evidence>